<sequence>MAFDLEIPLRLFCLRELLGSTEEKVRLGGTPPAAHHILIRTPLDARDMAH</sequence>
<accession>N6W733</accession>
<proteinExistence type="predicted"/>
<evidence type="ECO:0000313" key="1">
    <source>
        <dbReference type="EMBL" id="ENO18325.1"/>
    </source>
</evidence>
<reference evidence="1 2" key="1">
    <citation type="submission" date="2013-03" db="EMBL/GenBank/DDBJ databases">
        <title>Reference genome for the Human Microbiome Project.</title>
        <authorList>
            <person name="Aqrawi P."/>
            <person name="Ayvaz T."/>
            <person name="Bess C."/>
            <person name="Blankenburg K."/>
            <person name="Coyle M."/>
            <person name="Deng J."/>
            <person name="Forbes L."/>
            <person name="Fowler G."/>
            <person name="Francisco L."/>
            <person name="Fu Q."/>
            <person name="Gibbs R."/>
            <person name="Gross S."/>
            <person name="Gubbala S."/>
            <person name="Hale W."/>
            <person name="Hemphill L."/>
            <person name="Highlander S."/>
            <person name="Hirani K."/>
            <person name="Jackson L."/>
            <person name="Jakkamsetti A."/>
            <person name="Javaid M."/>
            <person name="Jayaseelan J.C."/>
            <person name="Jiang H."/>
            <person name="Joshi V."/>
            <person name="Korchina V."/>
            <person name="Kovar C."/>
            <person name="Lara F."/>
            <person name="Lee S."/>
            <person name="Liu Y."/>
            <person name="Mata R."/>
            <person name="Mathew T."/>
            <person name="Munidasa M."/>
            <person name="Muzny D."/>
            <person name="Nazareth L."/>
            <person name="Ngo R."/>
            <person name="Nguyen L."/>
            <person name="Nguyen N."/>
            <person name="Okwuonu G."/>
            <person name="Ongeri F."/>
            <person name="Palculict T."/>
            <person name="Patil S."/>
            <person name="Petrosino J."/>
            <person name="Pham C."/>
            <person name="Pham P."/>
            <person name="Pu L.-L."/>
            <person name="Qin X."/>
            <person name="Qu J."/>
            <person name="Reid J."/>
            <person name="Ross M."/>
            <person name="Ruth R."/>
            <person name="Saada N."/>
            <person name="San Lucas F."/>
            <person name="Santibanez J."/>
            <person name="Shang Y."/>
            <person name="Simmons D."/>
            <person name="Song X.-Z."/>
            <person name="Tang L.-Y."/>
            <person name="Thornton R."/>
            <person name="Warren J."/>
            <person name="Weissenberger G."/>
            <person name="Wilczek-Boney K."/>
            <person name="Worley K."/>
            <person name="Youmans B."/>
            <person name="Zhang J."/>
            <person name="Zhang L."/>
            <person name="Zhao Z."/>
            <person name="Zhou C."/>
            <person name="Zhu D."/>
            <person name="Zhu Y."/>
        </authorList>
    </citation>
    <scope>NUCLEOTIDE SEQUENCE [LARGE SCALE GENOMIC DNA]</scope>
    <source>
        <strain evidence="1 2">F0333</strain>
    </source>
</reference>
<organism evidence="1 2">
    <name type="scientific">Schaalia cardiffensis F0333</name>
    <dbReference type="NCBI Taxonomy" id="888050"/>
    <lineage>
        <taxon>Bacteria</taxon>
        <taxon>Bacillati</taxon>
        <taxon>Actinomycetota</taxon>
        <taxon>Actinomycetes</taxon>
        <taxon>Actinomycetales</taxon>
        <taxon>Actinomycetaceae</taxon>
        <taxon>Schaalia</taxon>
    </lineage>
</organism>
<name>N6W733_9ACTO</name>
<dbReference type="EMBL" id="AQHZ01000015">
    <property type="protein sequence ID" value="ENO18325.1"/>
    <property type="molecule type" value="Genomic_DNA"/>
</dbReference>
<evidence type="ECO:0000313" key="2">
    <source>
        <dbReference type="Proteomes" id="UP000013015"/>
    </source>
</evidence>
<gene>
    <name evidence="1" type="ORF">HMPREF9004_0894</name>
</gene>
<dbReference type="AlphaFoldDB" id="N6W733"/>
<protein>
    <submittedName>
        <fullName evidence="1">Uncharacterized protein</fullName>
    </submittedName>
</protein>
<dbReference type="Proteomes" id="UP000013015">
    <property type="component" value="Unassembled WGS sequence"/>
</dbReference>
<dbReference type="PATRIC" id="fig|888050.3.peg.847"/>
<comment type="caution">
    <text evidence="1">The sequence shown here is derived from an EMBL/GenBank/DDBJ whole genome shotgun (WGS) entry which is preliminary data.</text>
</comment>
<keyword evidence="2" id="KW-1185">Reference proteome</keyword>
<dbReference type="HOGENOM" id="CLU_3113557_0_0_11"/>